<evidence type="ECO:0000313" key="1">
    <source>
        <dbReference type="EMBL" id="OQD98615.1"/>
    </source>
</evidence>
<comment type="caution">
    <text evidence="1">The sequence shown here is derived from an EMBL/GenBank/DDBJ whole genome shotgun (WGS) entry which is preliminary data.</text>
</comment>
<reference evidence="2" key="1">
    <citation type="journal article" date="2017" name="Nat. Microbiol.">
        <title>Global analysis of biosynthetic gene clusters reveals vast potential of secondary metabolite production in Penicillium species.</title>
        <authorList>
            <person name="Nielsen J.C."/>
            <person name="Grijseels S."/>
            <person name="Prigent S."/>
            <person name="Ji B."/>
            <person name="Dainat J."/>
            <person name="Nielsen K.F."/>
            <person name="Frisvad J.C."/>
            <person name="Workman M."/>
            <person name="Nielsen J."/>
        </authorList>
    </citation>
    <scope>NUCLEOTIDE SEQUENCE [LARGE SCALE GENOMIC DNA]</scope>
    <source>
        <strain evidence="2">IBT 29486</strain>
    </source>
</reference>
<dbReference type="Proteomes" id="UP000191518">
    <property type="component" value="Unassembled WGS sequence"/>
</dbReference>
<sequence>MGTAFFCFGSFGYYFFNPLNMGRHQQIPKITWSLQVGLPIPTSSASISDLDQAAGLATAFAFLLAAPLQFVMLSVGRALWASLVALITATTRVVGKLPWLTTVIEAVSLCLELPSHIIKHDARVITKADNMMATLSSYDDAPLSG</sequence>
<evidence type="ECO:0000313" key="2">
    <source>
        <dbReference type="Proteomes" id="UP000191518"/>
    </source>
</evidence>
<keyword evidence="2" id="KW-1185">Reference proteome</keyword>
<accession>A0A1V6RAM4</accession>
<dbReference type="EMBL" id="MDYP01000070">
    <property type="protein sequence ID" value="OQD98615.1"/>
    <property type="molecule type" value="Genomic_DNA"/>
</dbReference>
<proteinExistence type="predicted"/>
<dbReference type="AlphaFoldDB" id="A0A1V6RAM4"/>
<organism evidence="1 2">
    <name type="scientific">Penicillium vulpinum</name>
    <dbReference type="NCBI Taxonomy" id="29845"/>
    <lineage>
        <taxon>Eukaryota</taxon>
        <taxon>Fungi</taxon>
        <taxon>Dikarya</taxon>
        <taxon>Ascomycota</taxon>
        <taxon>Pezizomycotina</taxon>
        <taxon>Eurotiomycetes</taxon>
        <taxon>Eurotiomycetidae</taxon>
        <taxon>Eurotiales</taxon>
        <taxon>Aspergillaceae</taxon>
        <taxon>Penicillium</taxon>
    </lineage>
</organism>
<gene>
    <name evidence="1" type="ORF">PENVUL_c070G01860</name>
</gene>
<name>A0A1V6RAM4_9EURO</name>
<protein>
    <submittedName>
        <fullName evidence="1">Uncharacterized protein</fullName>
    </submittedName>
</protein>